<dbReference type="SMART" id="SM00248">
    <property type="entry name" value="ANK"/>
    <property type="match status" value="12"/>
</dbReference>
<feature type="region of interest" description="Disordered" evidence="4">
    <location>
        <begin position="868"/>
        <end position="888"/>
    </location>
</feature>
<accession>A0A934W8Q3</accession>
<dbReference type="InterPro" id="IPR036770">
    <property type="entry name" value="Ankyrin_rpt-contain_sf"/>
</dbReference>
<dbReference type="PROSITE" id="PS50088">
    <property type="entry name" value="ANK_REPEAT"/>
    <property type="match status" value="1"/>
</dbReference>
<feature type="compositionally biased region" description="Polar residues" evidence="4">
    <location>
        <begin position="14"/>
        <end position="27"/>
    </location>
</feature>
<dbReference type="Gene3D" id="1.25.40.20">
    <property type="entry name" value="Ankyrin repeat-containing domain"/>
    <property type="match status" value="3"/>
</dbReference>
<evidence type="ECO:0000256" key="4">
    <source>
        <dbReference type="SAM" id="MobiDB-lite"/>
    </source>
</evidence>
<evidence type="ECO:0000256" key="3">
    <source>
        <dbReference type="PROSITE-ProRule" id="PRU00023"/>
    </source>
</evidence>
<evidence type="ECO:0000256" key="2">
    <source>
        <dbReference type="ARBA" id="ARBA00023043"/>
    </source>
</evidence>
<comment type="caution">
    <text evidence="5">The sequence shown here is derived from an EMBL/GenBank/DDBJ whole genome shotgun (WGS) entry which is preliminary data.</text>
</comment>
<dbReference type="PANTHER" id="PTHR24198">
    <property type="entry name" value="ANKYRIN REPEAT AND PROTEIN KINASE DOMAIN-CONTAINING PROTEIN"/>
    <property type="match status" value="1"/>
</dbReference>
<sequence>MHISSLPSPEVPNDQPSPYSHAAQTTVAQAPLPGAQQPQQPGIGVRDGATHTLPARGTQHAQPQPVALTTAPLLGTPAKRSTPDTGFDQDDANDAKRMRTQLPETPVQAPEPAQRPALTPAPALDAQAVPGMDEDGMDVDTAVPLQPTANTTVPVLIEAILQDDWPRFRALLGQTGIDVNATDDTGATALHHVLRKGWHEMAQRLLKVPGIDVRARDDTGATALHHALCAGLDEIAELLLKVPDIDVNIRDAHDVTPLMCAASQAHEQAVRALLACPGIDVHACDDEGDTAFVKALKESNYETIRQLFLVGIEEKGARLQDQLLIAAAKGDVAAVEALLADPEVDVNVEDAFGKDTALMLAAAHGQEATFRRLLLAPGINLEKKDGNGHNILMQLVLREDECLLRCLLERPGLDVNQTNRIGFTALRSAVQIGNYNIALALLAVPGIDVHAPTPALVDAVVGLRKDIVSMLIAMPGIRTDFKFNSKPLFLRNYLLLSSFENHWFHNENIVRLLLAMPNTDVNARDNEGTPLLLSAVKGKSEAAVRALLAMPDIRTDVKDAEGRTALCIAKEMGQEAIITMLRNHVPMLVPEPGTVLRFLRKVFTVHADEWQQTASSSASTSLDAANRLDELCESLQFGKLARADVLTALTSLDALPNDAPSSIAMALAFAVCTGHYRNADGKLDPDIDQALCNTGFSTAYDNAANRLWIAAQHINLFHVDGMNLLGIAARDGNERMIRGLVRMGAYINLPSPNGKTALAIAVENRQWGACAELVFHGALPTLPLHDGYPALYHIVRDFGSVDYSSESLAYLIRYLCMKGVRFDIPVKNPDADTRAQQPTVMLDELLFASTESWIKYGHIVLKPKNAAPSAASAPTSTASTSAEPILPT</sequence>
<dbReference type="PANTHER" id="PTHR24198:SF165">
    <property type="entry name" value="ANKYRIN REPEAT-CONTAINING PROTEIN-RELATED"/>
    <property type="match status" value="1"/>
</dbReference>
<reference evidence="5" key="1">
    <citation type="submission" date="2021-01" db="EMBL/GenBank/DDBJ databases">
        <title>Genome sequence of strain Noviherbaspirillum sp. DKR-6.</title>
        <authorList>
            <person name="Chaudhary D.K."/>
        </authorList>
    </citation>
    <scope>NUCLEOTIDE SEQUENCE</scope>
    <source>
        <strain evidence="5">DKR-6</strain>
    </source>
</reference>
<dbReference type="InterPro" id="IPR002110">
    <property type="entry name" value="Ankyrin_rpt"/>
</dbReference>
<protein>
    <submittedName>
        <fullName evidence="5">Ankyrin repeat domain-containing protein</fullName>
    </submittedName>
</protein>
<dbReference type="Proteomes" id="UP000622890">
    <property type="component" value="Unassembled WGS sequence"/>
</dbReference>
<keyword evidence="2 3" id="KW-0040">ANK repeat</keyword>
<dbReference type="Pfam" id="PF12796">
    <property type="entry name" value="Ank_2"/>
    <property type="match status" value="3"/>
</dbReference>
<keyword evidence="1" id="KW-0677">Repeat</keyword>
<dbReference type="SUPFAM" id="SSF48403">
    <property type="entry name" value="Ankyrin repeat"/>
    <property type="match status" value="3"/>
</dbReference>
<dbReference type="RefSeq" id="WP_200595078.1">
    <property type="nucleotide sequence ID" value="NZ_JAEPBG010000010.1"/>
</dbReference>
<keyword evidence="6" id="KW-1185">Reference proteome</keyword>
<gene>
    <name evidence="5" type="ORF">JJB74_20810</name>
</gene>
<evidence type="ECO:0000256" key="1">
    <source>
        <dbReference type="ARBA" id="ARBA00022737"/>
    </source>
</evidence>
<dbReference type="EMBL" id="JAEPBG010000010">
    <property type="protein sequence ID" value="MBK4737068.1"/>
    <property type="molecule type" value="Genomic_DNA"/>
</dbReference>
<proteinExistence type="predicted"/>
<feature type="repeat" description="ANK" evidence="3">
    <location>
        <begin position="720"/>
        <end position="752"/>
    </location>
</feature>
<evidence type="ECO:0000313" key="6">
    <source>
        <dbReference type="Proteomes" id="UP000622890"/>
    </source>
</evidence>
<feature type="compositionally biased region" description="Low complexity" evidence="4">
    <location>
        <begin position="868"/>
        <end position="882"/>
    </location>
</feature>
<evidence type="ECO:0000313" key="5">
    <source>
        <dbReference type="EMBL" id="MBK4737068.1"/>
    </source>
</evidence>
<feature type="compositionally biased region" description="Low complexity" evidence="4">
    <location>
        <begin position="28"/>
        <end position="44"/>
    </location>
</feature>
<dbReference type="AlphaFoldDB" id="A0A934W8Q3"/>
<organism evidence="5 6">
    <name type="scientific">Noviherbaspirillum pedocola</name>
    <dbReference type="NCBI Taxonomy" id="2801341"/>
    <lineage>
        <taxon>Bacteria</taxon>
        <taxon>Pseudomonadati</taxon>
        <taxon>Pseudomonadota</taxon>
        <taxon>Betaproteobacteria</taxon>
        <taxon>Burkholderiales</taxon>
        <taxon>Oxalobacteraceae</taxon>
        <taxon>Noviherbaspirillum</taxon>
    </lineage>
</organism>
<name>A0A934W8Q3_9BURK</name>
<dbReference type="Pfam" id="PF13637">
    <property type="entry name" value="Ank_4"/>
    <property type="match status" value="1"/>
</dbReference>
<feature type="region of interest" description="Disordered" evidence="4">
    <location>
        <begin position="1"/>
        <end position="92"/>
    </location>
</feature>